<proteinExistence type="predicted"/>
<protein>
    <submittedName>
        <fullName evidence="1">Bacillithiol system redox-active protein YtxJ</fullName>
    </submittedName>
</protein>
<accession>A0AA49GJ71</accession>
<gene>
    <name evidence="1" type="primary">ytxJ</name>
    <name evidence="1" type="ORF">K4G66_25920</name>
</gene>
<dbReference type="Gene3D" id="3.40.30.10">
    <property type="entry name" value="Glutaredoxin"/>
    <property type="match status" value="1"/>
</dbReference>
<name>A0AA49GJ71_9BACT</name>
<dbReference type="EMBL" id="CP120682">
    <property type="protein sequence ID" value="WKN35810.1"/>
    <property type="molecule type" value="Genomic_DNA"/>
</dbReference>
<dbReference type="InterPro" id="IPR022551">
    <property type="entry name" value="BrxC"/>
</dbReference>
<dbReference type="Pfam" id="PF11009">
    <property type="entry name" value="BrxC"/>
    <property type="match status" value="1"/>
</dbReference>
<organism evidence="1">
    <name type="scientific">Roseihalotalea indica</name>
    <dbReference type="NCBI Taxonomy" id="2867963"/>
    <lineage>
        <taxon>Bacteria</taxon>
        <taxon>Pseudomonadati</taxon>
        <taxon>Bacteroidota</taxon>
        <taxon>Cytophagia</taxon>
        <taxon>Cytophagales</taxon>
        <taxon>Catalimonadaceae</taxon>
        <taxon>Roseihalotalea</taxon>
    </lineage>
</organism>
<reference evidence="1" key="2">
    <citation type="journal article" date="2024" name="Antonie Van Leeuwenhoek">
        <title>Roseihalotalea indica gen. nov., sp. nov., a halophilic Bacteroidetes from mesopelagic Southwest Indian Ocean with higher carbohydrate metabolic potential.</title>
        <authorList>
            <person name="Chen B."/>
            <person name="Zhang M."/>
            <person name="Lin D."/>
            <person name="Ye J."/>
            <person name="Tang K."/>
        </authorList>
    </citation>
    <scope>NUCLEOTIDE SEQUENCE</scope>
    <source>
        <strain evidence="1">TK19036</strain>
    </source>
</reference>
<reference evidence="1" key="1">
    <citation type="journal article" date="2023" name="Comput. Struct. Biotechnol. J.">
        <title>Discovery of a novel marine Bacteroidetes with a rich repertoire of carbohydrate-active enzymes.</title>
        <authorList>
            <person name="Chen B."/>
            <person name="Liu G."/>
            <person name="Chen Q."/>
            <person name="Wang H."/>
            <person name="Liu L."/>
            <person name="Tang K."/>
        </authorList>
    </citation>
    <scope>NUCLEOTIDE SEQUENCE</scope>
    <source>
        <strain evidence="1">TK19036</strain>
    </source>
</reference>
<dbReference type="AlphaFoldDB" id="A0AA49GJ71"/>
<dbReference type="NCBIfam" id="TIGR04019">
    <property type="entry name" value="B_thiol_YtxJ"/>
    <property type="match status" value="1"/>
</dbReference>
<sequence>MDWKALTTIEQLKQIKENSAQRPAIIYKHSSRCGISSMILRRLERDWRTSEMETADVYFLDLIRYRDVSQAVAEAFSIRHESPQILLINRGECVYDTSHTMISYNTLKKELIDVSGLSV</sequence>
<evidence type="ECO:0000313" key="1">
    <source>
        <dbReference type="EMBL" id="WKN35810.1"/>
    </source>
</evidence>